<comment type="caution">
    <text evidence="4">The sequence shown here is derived from an EMBL/GenBank/DDBJ whole genome shotgun (WGS) entry which is preliminary data.</text>
</comment>
<dbReference type="Proteomes" id="UP001368500">
    <property type="component" value="Unassembled WGS sequence"/>
</dbReference>
<evidence type="ECO:0000313" key="4">
    <source>
        <dbReference type="EMBL" id="MEK8028714.1"/>
    </source>
</evidence>
<name>A0ABU9BG35_9BURK</name>
<feature type="region of interest" description="Disordered" evidence="1">
    <location>
        <begin position="1"/>
        <end position="22"/>
    </location>
</feature>
<feature type="transmembrane region" description="Helical" evidence="2">
    <location>
        <begin position="36"/>
        <end position="53"/>
    </location>
</feature>
<dbReference type="EC" id="2.3.-.-" evidence="4"/>
<feature type="transmembrane region" description="Helical" evidence="2">
    <location>
        <begin position="105"/>
        <end position="122"/>
    </location>
</feature>
<accession>A0ABU9BG35</accession>
<feature type="transmembrane region" description="Helical" evidence="2">
    <location>
        <begin position="65"/>
        <end position="84"/>
    </location>
</feature>
<dbReference type="InterPro" id="IPR002656">
    <property type="entry name" value="Acyl_transf_3_dom"/>
</dbReference>
<feature type="transmembrane region" description="Helical" evidence="2">
    <location>
        <begin position="250"/>
        <end position="270"/>
    </location>
</feature>
<evidence type="ECO:0000313" key="5">
    <source>
        <dbReference type="Proteomes" id="UP001368500"/>
    </source>
</evidence>
<feature type="transmembrane region" description="Helical" evidence="2">
    <location>
        <begin position="220"/>
        <end position="238"/>
    </location>
</feature>
<dbReference type="Pfam" id="PF01757">
    <property type="entry name" value="Acyl_transf_3"/>
    <property type="match status" value="1"/>
</dbReference>
<dbReference type="RefSeq" id="WP_341376501.1">
    <property type="nucleotide sequence ID" value="NZ_JBBUTF010000029.1"/>
</dbReference>
<proteinExistence type="predicted"/>
<keyword evidence="4" id="KW-0808">Transferase</keyword>
<feature type="domain" description="Acyltransferase 3" evidence="3">
    <location>
        <begin position="32"/>
        <end position="375"/>
    </location>
</feature>
<keyword evidence="5" id="KW-1185">Reference proteome</keyword>
<keyword evidence="2" id="KW-0812">Transmembrane</keyword>
<keyword evidence="2" id="KW-0472">Membrane</keyword>
<gene>
    <name evidence="4" type="ORF">AACH11_22370</name>
</gene>
<feature type="transmembrane region" description="Helical" evidence="2">
    <location>
        <begin position="197"/>
        <end position="214"/>
    </location>
</feature>
<keyword evidence="2" id="KW-1133">Transmembrane helix</keyword>
<sequence length="407" mass="44631">MAQRSERRARGPTLPPPAAAATTDPAARVFDEFESLRGIAALLVVLNHVPAWNPQLYAIGFVRQSGLMVDLFFVLSGFIIHTAYARRLRTGRELAGFMANRFARLYPLHLVTLLFFGAIELARQNSGALGMVRQNAGLYQDATVGVFIEHLLLLQAIPPFHDILTFNSPSWSIGVEFYTYLLFGVTVLGLGPRAHRVFVLLVLASLAVLISGVWPVSHWFLRGLCGFMTGALVARWWASYPRAGRPAPATVPAWASELLLVAIVGVLALADRLPPTWPGLLVMALTVAYVACALGRRPGAPGPLARLMRTRPLMWLGTLSFTFYLLHGPVFWVMNNLARHALKWPEALVAGSWKPQATVAGAAGWTLLSLAVMLAVSHAVWRVYEVPAREAIRRWAARRLGRAQAPA</sequence>
<dbReference type="PANTHER" id="PTHR23028:SF131">
    <property type="entry name" value="BLR2367 PROTEIN"/>
    <property type="match status" value="1"/>
</dbReference>
<feature type="transmembrane region" description="Helical" evidence="2">
    <location>
        <begin position="171"/>
        <end position="190"/>
    </location>
</feature>
<feature type="transmembrane region" description="Helical" evidence="2">
    <location>
        <begin position="362"/>
        <end position="384"/>
    </location>
</feature>
<evidence type="ECO:0000256" key="2">
    <source>
        <dbReference type="SAM" id="Phobius"/>
    </source>
</evidence>
<feature type="transmembrane region" description="Helical" evidence="2">
    <location>
        <begin position="315"/>
        <end position="334"/>
    </location>
</feature>
<evidence type="ECO:0000259" key="3">
    <source>
        <dbReference type="Pfam" id="PF01757"/>
    </source>
</evidence>
<feature type="transmembrane region" description="Helical" evidence="2">
    <location>
        <begin position="276"/>
        <end position="294"/>
    </location>
</feature>
<keyword evidence="4" id="KW-0012">Acyltransferase</keyword>
<dbReference type="EMBL" id="JBBUTF010000029">
    <property type="protein sequence ID" value="MEK8028714.1"/>
    <property type="molecule type" value="Genomic_DNA"/>
</dbReference>
<protein>
    <submittedName>
        <fullName evidence="4">Acyltransferase</fullName>
        <ecNumber evidence="4">2.3.-.-</ecNumber>
    </submittedName>
</protein>
<organism evidence="4 5">
    <name type="scientific">Pseudaquabacterium rugosum</name>
    <dbReference type="NCBI Taxonomy" id="2984194"/>
    <lineage>
        <taxon>Bacteria</taxon>
        <taxon>Pseudomonadati</taxon>
        <taxon>Pseudomonadota</taxon>
        <taxon>Betaproteobacteria</taxon>
        <taxon>Burkholderiales</taxon>
        <taxon>Sphaerotilaceae</taxon>
        <taxon>Pseudaquabacterium</taxon>
    </lineage>
</organism>
<dbReference type="InterPro" id="IPR050879">
    <property type="entry name" value="Acyltransferase_3"/>
</dbReference>
<dbReference type="GO" id="GO:0016746">
    <property type="term" value="F:acyltransferase activity"/>
    <property type="evidence" value="ECO:0007669"/>
    <property type="project" value="UniProtKB-KW"/>
</dbReference>
<reference evidence="4 5" key="1">
    <citation type="submission" date="2024-04" db="EMBL/GenBank/DDBJ databases">
        <title>Novel species of the genus Ideonella isolated from streams.</title>
        <authorList>
            <person name="Lu H."/>
        </authorList>
    </citation>
    <scope>NUCLEOTIDE SEQUENCE [LARGE SCALE GENOMIC DNA]</scope>
    <source>
        <strain evidence="4 5">BYS139W</strain>
    </source>
</reference>
<evidence type="ECO:0000256" key="1">
    <source>
        <dbReference type="SAM" id="MobiDB-lite"/>
    </source>
</evidence>
<dbReference type="PANTHER" id="PTHR23028">
    <property type="entry name" value="ACETYLTRANSFERASE"/>
    <property type="match status" value="1"/>
</dbReference>